<evidence type="ECO:0000256" key="1">
    <source>
        <dbReference type="ARBA" id="ARBA00004496"/>
    </source>
</evidence>
<name>A0A380N272_9GAMM</name>
<keyword evidence="3" id="KW-0963">Cytoplasm</keyword>
<dbReference type="EMBL" id="UHIA01000004">
    <property type="protein sequence ID" value="SUO98618.1"/>
    <property type="molecule type" value="Genomic_DNA"/>
</dbReference>
<evidence type="ECO:0000256" key="3">
    <source>
        <dbReference type="ARBA" id="ARBA00022490"/>
    </source>
</evidence>
<gene>
    <name evidence="5" type="primary">hflD</name>
    <name evidence="5" type="ORF">NCTC10717_02374</name>
</gene>
<accession>A0A380N272</accession>
<keyword evidence="6" id="KW-1185">Reference proteome</keyword>
<protein>
    <submittedName>
        <fullName evidence="5">High frequency lysogenization protein HflD</fullName>
    </submittedName>
</protein>
<organism evidence="5 6">
    <name type="scientific">Suttonella indologenes</name>
    <dbReference type="NCBI Taxonomy" id="13276"/>
    <lineage>
        <taxon>Bacteria</taxon>
        <taxon>Pseudomonadati</taxon>
        <taxon>Pseudomonadota</taxon>
        <taxon>Gammaproteobacteria</taxon>
        <taxon>Cardiobacteriales</taxon>
        <taxon>Cardiobacteriaceae</taxon>
        <taxon>Suttonella</taxon>
    </lineage>
</organism>
<dbReference type="InterPro" id="IPR007451">
    <property type="entry name" value="HflD"/>
</dbReference>
<reference evidence="5 6" key="1">
    <citation type="submission" date="2018-06" db="EMBL/GenBank/DDBJ databases">
        <authorList>
            <consortium name="Pathogen Informatics"/>
            <person name="Doyle S."/>
        </authorList>
    </citation>
    <scope>NUCLEOTIDE SEQUENCE [LARGE SCALE GENOMIC DNA]</scope>
    <source>
        <strain evidence="5 6">NCTC10717</strain>
    </source>
</reference>
<dbReference type="SUPFAM" id="SSF101322">
    <property type="entry name" value="YcfC-like"/>
    <property type="match status" value="1"/>
</dbReference>
<dbReference type="Pfam" id="PF04356">
    <property type="entry name" value="DUF489"/>
    <property type="match status" value="1"/>
</dbReference>
<keyword evidence="4" id="KW-0472">Membrane</keyword>
<dbReference type="OrthoDB" id="9788031at2"/>
<sequence length="215" mass="24657">MSRIRQEQADQIWALSAMFFAAEGVTALAEKGQWAEENFAVLLPSLARMNCETVRDYYDCPERLAKGRDDLLHYFSHTQPDRRLAYVLQMMRVARRLQGNAELLNVLLKGLQETREHIPHFGMLHENIFARYSAIYQDSASKAAKRIQVFGQANYLRQTEVVNRVRTLLLCGVRTAALWQANGGSRWQLMFGRGGIIALAKELDMGAPYQEKEEY</sequence>
<dbReference type="Proteomes" id="UP000254575">
    <property type="component" value="Unassembled WGS sequence"/>
</dbReference>
<dbReference type="GO" id="GO:0005737">
    <property type="term" value="C:cytoplasm"/>
    <property type="evidence" value="ECO:0007669"/>
    <property type="project" value="UniProtKB-SubCell"/>
</dbReference>
<evidence type="ECO:0000256" key="2">
    <source>
        <dbReference type="ARBA" id="ARBA00022475"/>
    </source>
</evidence>
<proteinExistence type="predicted"/>
<evidence type="ECO:0000313" key="5">
    <source>
        <dbReference type="EMBL" id="SUO98618.1"/>
    </source>
</evidence>
<dbReference type="AlphaFoldDB" id="A0A380N272"/>
<dbReference type="PANTHER" id="PTHR38100:SF1">
    <property type="entry name" value="HIGH FREQUENCY LYSOGENIZATION PROTEIN HFLD"/>
    <property type="match status" value="1"/>
</dbReference>
<dbReference type="PANTHER" id="PTHR38100">
    <property type="entry name" value="HIGH FREQUENCY LYSOGENIZATION PROTEIN HFLD"/>
    <property type="match status" value="1"/>
</dbReference>
<keyword evidence="2" id="KW-1003">Cell membrane</keyword>
<evidence type="ECO:0000313" key="6">
    <source>
        <dbReference type="Proteomes" id="UP000254575"/>
    </source>
</evidence>
<dbReference type="InterPro" id="IPR035932">
    <property type="entry name" value="HflD-like_sf"/>
</dbReference>
<comment type="subcellular location">
    <subcellularLocation>
        <location evidence="1">Cytoplasm</location>
    </subcellularLocation>
</comment>
<dbReference type="RefSeq" id="WP_115219415.1">
    <property type="nucleotide sequence ID" value="NZ_UHIA01000004.1"/>
</dbReference>
<dbReference type="Gene3D" id="1.10.3890.10">
    <property type="entry name" value="HflD-like"/>
    <property type="match status" value="1"/>
</dbReference>
<evidence type="ECO:0000256" key="4">
    <source>
        <dbReference type="ARBA" id="ARBA00023136"/>
    </source>
</evidence>